<evidence type="ECO:0000313" key="2">
    <source>
        <dbReference type="Proteomes" id="UP001168821"/>
    </source>
</evidence>
<keyword evidence="2" id="KW-1185">Reference proteome</keyword>
<dbReference type="Proteomes" id="UP001168821">
    <property type="component" value="Unassembled WGS sequence"/>
</dbReference>
<comment type="caution">
    <text evidence="1">The sequence shown here is derived from an EMBL/GenBank/DDBJ whole genome shotgun (WGS) entry which is preliminary data.</text>
</comment>
<protein>
    <submittedName>
        <fullName evidence="1">Uncharacterized protein</fullName>
    </submittedName>
</protein>
<proteinExistence type="predicted"/>
<name>A0AA38IKG8_9CUCU</name>
<sequence>MIIIFKTLMMTDGQAAVVRSMYQIAVNLLVSRKVTQNCQDIRIRNKKFINDINPRNWSLRLTRFQITMKKNGKMWETTFQILILTKLHQAYNYILKTCPQHMRYSNICELISYAFAYFAY</sequence>
<dbReference type="EMBL" id="JALNTZ010000004">
    <property type="protein sequence ID" value="KAJ3655781.1"/>
    <property type="molecule type" value="Genomic_DNA"/>
</dbReference>
<dbReference type="AlphaFoldDB" id="A0AA38IKG8"/>
<gene>
    <name evidence="1" type="ORF">Zmor_014894</name>
</gene>
<organism evidence="1 2">
    <name type="scientific">Zophobas morio</name>
    <dbReference type="NCBI Taxonomy" id="2755281"/>
    <lineage>
        <taxon>Eukaryota</taxon>
        <taxon>Metazoa</taxon>
        <taxon>Ecdysozoa</taxon>
        <taxon>Arthropoda</taxon>
        <taxon>Hexapoda</taxon>
        <taxon>Insecta</taxon>
        <taxon>Pterygota</taxon>
        <taxon>Neoptera</taxon>
        <taxon>Endopterygota</taxon>
        <taxon>Coleoptera</taxon>
        <taxon>Polyphaga</taxon>
        <taxon>Cucujiformia</taxon>
        <taxon>Tenebrionidae</taxon>
        <taxon>Zophobas</taxon>
    </lineage>
</organism>
<evidence type="ECO:0000313" key="1">
    <source>
        <dbReference type="EMBL" id="KAJ3655781.1"/>
    </source>
</evidence>
<reference evidence="1" key="1">
    <citation type="journal article" date="2023" name="G3 (Bethesda)">
        <title>Whole genome assemblies of Zophobas morio and Tenebrio molitor.</title>
        <authorList>
            <person name="Kaur S."/>
            <person name="Stinson S.A."/>
            <person name="diCenzo G.C."/>
        </authorList>
    </citation>
    <scope>NUCLEOTIDE SEQUENCE</scope>
    <source>
        <strain evidence="1">QUZm001</strain>
    </source>
</reference>
<accession>A0AA38IKG8</accession>